<evidence type="ECO:0000313" key="2">
    <source>
        <dbReference type="EMBL" id="KDQ60747.1"/>
    </source>
</evidence>
<accession>A0A067QB59</accession>
<evidence type="ECO:0000256" key="1">
    <source>
        <dbReference type="SAM" id="Coils"/>
    </source>
</evidence>
<dbReference type="AlphaFoldDB" id="A0A067QB59"/>
<dbReference type="EMBL" id="KL197713">
    <property type="protein sequence ID" value="KDQ60747.1"/>
    <property type="molecule type" value="Genomic_DNA"/>
</dbReference>
<dbReference type="GO" id="GO:0032007">
    <property type="term" value="P:negative regulation of TOR signaling"/>
    <property type="evidence" value="ECO:0007669"/>
    <property type="project" value="TreeGrafter"/>
</dbReference>
<sequence>MSVADISRQLRLLLEGLPDAQPLSQVLALIDSFVREHSESPDLESLLPQLDDELQEIHQDVLDHTSIPHTEAFLSVLYHLRPVLTSSSIIGTWFDLLLRPALREPKLTTTAMGYAKDLIITALTKVSEIYVEKVGNFRRRLLDLYLLDTHNEGSEEDVLEWASSDQTQRAQRKSWKANLEDILVTYGLGEPEDFFTELHSCFATTTSRLQLLTLLNSYTLQPSFSSQSAVLIANPLMSSLIHSLLLDSSSIVCISSLTLLCKLLPVLAVHAAEGLKRILPQLLAILARVVCWRQRPPPQDPVETVDDFESEIEDQPRFSPEHLPFPAREDLNWEQLEVTFACAMSSPPSPNQYFTYLYYLFPCNVVRFLRSPLLYLSEHGLGSPYSVPWDDVIDETELHSKSESMLRSHVLHPLLLWGNASEELAEPRVWTKYTVSRIVGECTMLEVRNAALGYRAREALEEDHNTSLGELRDDTVGFPTPTPHIIDLSTTAVPPRISIQDMVATSLVLKSSQDIMALDTPPGWPPGLLSATATSTPSKRSINLPSDADSLRSYQGDIPLHVAQAITSLQREVLLLRNELNFELWLNRENVKQIGRLYQGRILSRNAEIERQGLHNKLREYRMQVTRLQKDLKEYKSQTSASKAKYVIYHNELQAKIREFREQKQTWSLEATTIRNENKEVKAKLEAQGSLLADATKTIFSLRIQIKENQPKIDRLRDYELQIEQLTKILRLRDADAQKYKDQAEMIQGLLSKCKKLEVRLDTYEKFHAEKTEKWSAERRYIRELQARSLLAEDKAKIVRLQAEEITGLTAEREAMAQSIKKLQDGNAELTDEIEELKAMLDMLKAQVSGRRGLVSDPRMSPILSLGALV</sequence>
<dbReference type="PANTHER" id="PTHR15154">
    <property type="entry name" value="HAMARTIN"/>
    <property type="match status" value="1"/>
</dbReference>
<dbReference type="InParanoid" id="A0A067QB59"/>
<keyword evidence="1" id="KW-0175">Coiled coil</keyword>
<feature type="coiled-coil region" evidence="1">
    <location>
        <begin position="604"/>
        <end position="670"/>
    </location>
</feature>
<dbReference type="HOGENOM" id="CLU_007465_0_0_1"/>
<dbReference type="GO" id="GO:0051726">
    <property type="term" value="P:regulation of cell cycle"/>
    <property type="evidence" value="ECO:0007669"/>
    <property type="project" value="TreeGrafter"/>
</dbReference>
<name>A0A067QB59_9AGAM</name>
<organism evidence="2 3">
    <name type="scientific">Jaapia argillacea MUCL 33604</name>
    <dbReference type="NCBI Taxonomy" id="933084"/>
    <lineage>
        <taxon>Eukaryota</taxon>
        <taxon>Fungi</taxon>
        <taxon>Dikarya</taxon>
        <taxon>Basidiomycota</taxon>
        <taxon>Agaricomycotina</taxon>
        <taxon>Agaricomycetes</taxon>
        <taxon>Agaricomycetidae</taxon>
        <taxon>Jaapiales</taxon>
        <taxon>Jaapiaceae</taxon>
        <taxon>Jaapia</taxon>
    </lineage>
</organism>
<reference evidence="3" key="1">
    <citation type="journal article" date="2014" name="Proc. Natl. Acad. Sci. U.S.A.">
        <title>Extensive sampling of basidiomycete genomes demonstrates inadequacy of the white-rot/brown-rot paradigm for wood decay fungi.</title>
        <authorList>
            <person name="Riley R."/>
            <person name="Salamov A.A."/>
            <person name="Brown D.W."/>
            <person name="Nagy L.G."/>
            <person name="Floudas D."/>
            <person name="Held B.W."/>
            <person name="Levasseur A."/>
            <person name="Lombard V."/>
            <person name="Morin E."/>
            <person name="Otillar R."/>
            <person name="Lindquist E.A."/>
            <person name="Sun H."/>
            <person name="LaButti K.M."/>
            <person name="Schmutz J."/>
            <person name="Jabbour D."/>
            <person name="Luo H."/>
            <person name="Baker S.E."/>
            <person name="Pisabarro A.G."/>
            <person name="Walton J.D."/>
            <person name="Blanchette R.A."/>
            <person name="Henrissat B."/>
            <person name="Martin F."/>
            <person name="Cullen D."/>
            <person name="Hibbett D.S."/>
            <person name="Grigoriev I.V."/>
        </authorList>
    </citation>
    <scope>NUCLEOTIDE SEQUENCE [LARGE SCALE GENOMIC DNA]</scope>
    <source>
        <strain evidence="3">MUCL 33604</strain>
    </source>
</reference>
<keyword evidence="3" id="KW-1185">Reference proteome</keyword>
<feature type="coiled-coil region" evidence="1">
    <location>
        <begin position="813"/>
        <end position="847"/>
    </location>
</feature>
<dbReference type="PANTHER" id="PTHR15154:SF2">
    <property type="entry name" value="HAMARTIN"/>
    <property type="match status" value="1"/>
</dbReference>
<dbReference type="OrthoDB" id="28737at2759"/>
<evidence type="ECO:0000313" key="3">
    <source>
        <dbReference type="Proteomes" id="UP000027265"/>
    </source>
</evidence>
<protein>
    <recommendedName>
        <fullName evidence="4">Tuberous sclerosis 1</fullName>
    </recommendedName>
</protein>
<dbReference type="STRING" id="933084.A0A067QB59"/>
<dbReference type="InterPro" id="IPR007483">
    <property type="entry name" value="Hamartin"/>
</dbReference>
<gene>
    <name evidence="2" type="ORF">JAAARDRAFT_151426</name>
</gene>
<dbReference type="GO" id="GO:0033596">
    <property type="term" value="C:TSC1-TSC2 complex"/>
    <property type="evidence" value="ECO:0007669"/>
    <property type="project" value="TreeGrafter"/>
</dbReference>
<proteinExistence type="predicted"/>
<evidence type="ECO:0008006" key="4">
    <source>
        <dbReference type="Google" id="ProtNLM"/>
    </source>
</evidence>
<dbReference type="Proteomes" id="UP000027265">
    <property type="component" value="Unassembled WGS sequence"/>
</dbReference>